<dbReference type="InterPro" id="IPR041916">
    <property type="entry name" value="Anti_sigma_zinc_sf"/>
</dbReference>
<protein>
    <recommendedName>
        <fullName evidence="8">Putative zinc-finger domain-containing protein</fullName>
    </recommendedName>
</protein>
<dbReference type="EMBL" id="JTDK01000002">
    <property type="protein sequence ID" value="KHK99605.1"/>
    <property type="molecule type" value="Genomic_DNA"/>
</dbReference>
<evidence type="ECO:0000256" key="2">
    <source>
        <dbReference type="ARBA" id="ARBA00022692"/>
    </source>
</evidence>
<keyword evidence="6" id="KW-0804">Transcription</keyword>
<dbReference type="GO" id="GO:0016020">
    <property type="term" value="C:membrane"/>
    <property type="evidence" value="ECO:0007669"/>
    <property type="project" value="UniProtKB-SubCell"/>
</dbReference>
<feature type="domain" description="Putative zinc-finger" evidence="8">
    <location>
        <begin position="8"/>
        <end position="33"/>
    </location>
</feature>
<name>A0A0B2A926_9MICO</name>
<dbReference type="InterPro" id="IPR051474">
    <property type="entry name" value="Anti-sigma-K/W_factor"/>
</dbReference>
<evidence type="ECO:0000256" key="5">
    <source>
        <dbReference type="ARBA" id="ARBA00023136"/>
    </source>
</evidence>
<evidence type="ECO:0000256" key="4">
    <source>
        <dbReference type="ARBA" id="ARBA00023015"/>
    </source>
</evidence>
<evidence type="ECO:0000313" key="9">
    <source>
        <dbReference type="EMBL" id="KHK99605.1"/>
    </source>
</evidence>
<dbReference type="InterPro" id="IPR027383">
    <property type="entry name" value="Znf_put"/>
</dbReference>
<evidence type="ECO:0000256" key="6">
    <source>
        <dbReference type="ARBA" id="ARBA00023163"/>
    </source>
</evidence>
<dbReference type="Proteomes" id="UP000031030">
    <property type="component" value="Unassembled WGS sequence"/>
</dbReference>
<dbReference type="GO" id="GO:0006417">
    <property type="term" value="P:regulation of translation"/>
    <property type="evidence" value="ECO:0007669"/>
    <property type="project" value="TreeGrafter"/>
</dbReference>
<proteinExistence type="predicted"/>
<keyword evidence="10" id="KW-1185">Reference proteome</keyword>
<keyword evidence="4" id="KW-0805">Transcription regulation</keyword>
<dbReference type="Gene3D" id="1.10.10.1320">
    <property type="entry name" value="Anti-sigma factor, zinc-finger domain"/>
    <property type="match status" value="1"/>
</dbReference>
<dbReference type="Pfam" id="PF13490">
    <property type="entry name" value="zf-HC2"/>
    <property type="match status" value="1"/>
</dbReference>
<comment type="subcellular location">
    <subcellularLocation>
        <location evidence="1">Membrane</location>
        <topology evidence="1">Single-pass membrane protein</topology>
    </subcellularLocation>
</comment>
<keyword evidence="2 7" id="KW-0812">Transmembrane</keyword>
<reference evidence="9 10" key="1">
    <citation type="submission" date="2014-11" db="EMBL/GenBank/DDBJ databases">
        <title>Genome sequence of Microbacterium mangrovi MUSC 115(T).</title>
        <authorList>
            <person name="Lee L.-H."/>
        </authorList>
    </citation>
    <scope>NUCLEOTIDE SEQUENCE [LARGE SCALE GENOMIC DNA]</scope>
    <source>
        <strain evidence="9 10">MUSC 115</strain>
    </source>
</reference>
<evidence type="ECO:0000256" key="7">
    <source>
        <dbReference type="SAM" id="Phobius"/>
    </source>
</evidence>
<keyword evidence="5 7" id="KW-0472">Membrane</keyword>
<gene>
    <name evidence="9" type="ORF">LK09_01970</name>
</gene>
<comment type="caution">
    <text evidence="9">The sequence shown here is derived from an EMBL/GenBank/DDBJ whole genome shotgun (WGS) entry which is preliminary data.</text>
</comment>
<evidence type="ECO:0000256" key="3">
    <source>
        <dbReference type="ARBA" id="ARBA00022989"/>
    </source>
</evidence>
<accession>A0A0B2A926</accession>
<evidence type="ECO:0000313" key="10">
    <source>
        <dbReference type="Proteomes" id="UP000031030"/>
    </source>
</evidence>
<feature type="transmembrane region" description="Helical" evidence="7">
    <location>
        <begin position="91"/>
        <end position="111"/>
    </location>
</feature>
<keyword evidence="3 7" id="KW-1133">Transmembrane helix</keyword>
<evidence type="ECO:0000259" key="8">
    <source>
        <dbReference type="Pfam" id="PF13490"/>
    </source>
</evidence>
<dbReference type="PANTHER" id="PTHR37461:SF1">
    <property type="entry name" value="ANTI-SIGMA-K FACTOR RSKA"/>
    <property type="match status" value="1"/>
</dbReference>
<evidence type="ECO:0000256" key="1">
    <source>
        <dbReference type="ARBA" id="ARBA00004167"/>
    </source>
</evidence>
<dbReference type="GO" id="GO:0016989">
    <property type="term" value="F:sigma factor antagonist activity"/>
    <property type="evidence" value="ECO:0007669"/>
    <property type="project" value="TreeGrafter"/>
</dbReference>
<sequence>MFHEWDAAYLLGALSAADRRAYEEHLASCPSCAAAVADLAGVPALLGAVPRDEALALLDEVDARSAETRTVPDLVPALAGRVRRIRLRRRWLTALVASAAAVVVAVGAMFVPSLITPVAAPTVTASLHQPAASSTRLPLTADVTLTTKKWGTSIGMVCRWTASASGGYERWDYGLWIVTAGGKAQRVATWTAGPGDVVRTTDSTSVPVADIVRIELRSSDGRTVLLAAPVRATT</sequence>
<dbReference type="AlphaFoldDB" id="A0A0B2A926"/>
<dbReference type="PANTHER" id="PTHR37461">
    <property type="entry name" value="ANTI-SIGMA-K FACTOR RSKA"/>
    <property type="match status" value="1"/>
</dbReference>
<dbReference type="STRING" id="1348253.LK09_01970"/>
<organism evidence="9 10">
    <name type="scientific">Microbacterium mangrovi</name>
    <dbReference type="NCBI Taxonomy" id="1348253"/>
    <lineage>
        <taxon>Bacteria</taxon>
        <taxon>Bacillati</taxon>
        <taxon>Actinomycetota</taxon>
        <taxon>Actinomycetes</taxon>
        <taxon>Micrococcales</taxon>
        <taxon>Microbacteriaceae</taxon>
        <taxon>Microbacterium</taxon>
    </lineage>
</organism>